<proteinExistence type="predicted"/>
<dbReference type="RefSeq" id="WP_343888292.1">
    <property type="nucleotide sequence ID" value="NZ_BAAAEH010000008.1"/>
</dbReference>
<dbReference type="Pfam" id="PF13432">
    <property type="entry name" value="TPR_16"/>
    <property type="match status" value="2"/>
</dbReference>
<accession>A0ABU9Y422</accession>
<name>A0ABU9Y422_9SPHN</name>
<dbReference type="SUPFAM" id="SSF48452">
    <property type="entry name" value="TPR-like"/>
    <property type="match status" value="1"/>
</dbReference>
<dbReference type="InterPro" id="IPR051012">
    <property type="entry name" value="CellSynth/LPSAsmb/PSIAsmb"/>
</dbReference>
<dbReference type="Proteomes" id="UP001419910">
    <property type="component" value="Unassembled WGS sequence"/>
</dbReference>
<evidence type="ECO:0000256" key="2">
    <source>
        <dbReference type="ARBA" id="ARBA00022803"/>
    </source>
</evidence>
<evidence type="ECO:0000313" key="4">
    <source>
        <dbReference type="Proteomes" id="UP001419910"/>
    </source>
</evidence>
<keyword evidence="1" id="KW-0677">Repeat</keyword>
<dbReference type="EMBL" id="JBDIME010000010">
    <property type="protein sequence ID" value="MEN2790545.1"/>
    <property type="molecule type" value="Genomic_DNA"/>
</dbReference>
<keyword evidence="4" id="KW-1185">Reference proteome</keyword>
<dbReference type="PANTHER" id="PTHR45586:SF1">
    <property type="entry name" value="LIPOPOLYSACCHARIDE ASSEMBLY PROTEIN B"/>
    <property type="match status" value="1"/>
</dbReference>
<gene>
    <name evidence="3" type="ORF">ABC974_12975</name>
</gene>
<dbReference type="InterPro" id="IPR019734">
    <property type="entry name" value="TPR_rpt"/>
</dbReference>
<evidence type="ECO:0000313" key="3">
    <source>
        <dbReference type="EMBL" id="MEN2790545.1"/>
    </source>
</evidence>
<keyword evidence="2" id="KW-0802">TPR repeat</keyword>
<evidence type="ECO:0000256" key="1">
    <source>
        <dbReference type="ARBA" id="ARBA00022737"/>
    </source>
</evidence>
<organism evidence="3 4">
    <name type="scientific">Sphingomonas oligophenolica</name>
    <dbReference type="NCBI Taxonomy" id="301154"/>
    <lineage>
        <taxon>Bacteria</taxon>
        <taxon>Pseudomonadati</taxon>
        <taxon>Pseudomonadota</taxon>
        <taxon>Alphaproteobacteria</taxon>
        <taxon>Sphingomonadales</taxon>
        <taxon>Sphingomonadaceae</taxon>
        <taxon>Sphingomonas</taxon>
    </lineage>
</organism>
<protein>
    <submittedName>
        <fullName evidence="3">Tetratricopeptide repeat protein</fullName>
    </submittedName>
</protein>
<comment type="caution">
    <text evidence="3">The sequence shown here is derived from an EMBL/GenBank/DDBJ whole genome shotgun (WGS) entry which is preliminary data.</text>
</comment>
<reference evidence="3 4" key="1">
    <citation type="submission" date="2024-05" db="EMBL/GenBank/DDBJ databases">
        <authorList>
            <person name="Liu Q."/>
            <person name="Xin Y.-H."/>
        </authorList>
    </citation>
    <scope>NUCLEOTIDE SEQUENCE [LARGE SCALE GENOMIC DNA]</scope>
    <source>
        <strain evidence="3 4">CGMCC 1.10181</strain>
    </source>
</reference>
<dbReference type="PANTHER" id="PTHR45586">
    <property type="entry name" value="TPR REPEAT-CONTAINING PROTEIN PA4667"/>
    <property type="match status" value="1"/>
</dbReference>
<dbReference type="InterPro" id="IPR011990">
    <property type="entry name" value="TPR-like_helical_dom_sf"/>
</dbReference>
<dbReference type="SMART" id="SM00028">
    <property type="entry name" value="TPR"/>
    <property type="match status" value="3"/>
</dbReference>
<sequence>MNEIARAGGPASGRLARLLGYLESDPGNLTLLSDAAEAALDERKPDIAVDLLGRYAAIAPLAPRETNLSGIAALQARQFDKAAEAFGALFEAGTDDSAIRFNLAWARANLKDFAAALEILDDETARHLPQAAELRVQLMHQFGDFDGAGDAARAYVELYPDHRGLMAAVSVLALDINDEALAARSAAIAGDHPDALTTLGTLALGDDHATDALDLFGRALSANRNAPRAWIGLGLAKMMTGQADSAPADLDKGAEMFGDHLGSWIAAGWAYFVNNDIASARARFETALGIDDTFAETHGSLAVLDILGGNLDEARRKSDVALRLDRHCYSAALAKSLLASSGGDQQTARRIFEIAANTPIAGSNRTIGQALAKMGMGLN</sequence>
<dbReference type="Gene3D" id="1.25.40.10">
    <property type="entry name" value="Tetratricopeptide repeat domain"/>
    <property type="match status" value="2"/>
</dbReference>